<comment type="caution">
    <text evidence="1">The sequence shown here is derived from an EMBL/GenBank/DDBJ whole genome shotgun (WGS) entry which is preliminary data.</text>
</comment>
<dbReference type="EMBL" id="JAGTXB010000005">
    <property type="protein sequence ID" value="MBS0028258.1"/>
    <property type="molecule type" value="Genomic_DNA"/>
</dbReference>
<dbReference type="Proteomes" id="UP000676386">
    <property type="component" value="Unassembled WGS sequence"/>
</dbReference>
<name>A0ABS5IZI8_9BACT</name>
<evidence type="ECO:0000313" key="2">
    <source>
        <dbReference type="Proteomes" id="UP000676386"/>
    </source>
</evidence>
<proteinExistence type="predicted"/>
<reference evidence="1 2" key="1">
    <citation type="submission" date="2021-04" db="EMBL/GenBank/DDBJ databases">
        <title>Chitinophaga sp. nov., isolated from the rhizosphere soil.</title>
        <authorList>
            <person name="He S."/>
        </authorList>
    </citation>
    <scope>NUCLEOTIDE SEQUENCE [LARGE SCALE GENOMIC DNA]</scope>
    <source>
        <strain evidence="1 2">2R12</strain>
    </source>
</reference>
<organism evidence="1 2">
    <name type="scientific">Chitinophaga hostae</name>
    <dbReference type="NCBI Taxonomy" id="2831022"/>
    <lineage>
        <taxon>Bacteria</taxon>
        <taxon>Pseudomonadati</taxon>
        <taxon>Bacteroidota</taxon>
        <taxon>Chitinophagia</taxon>
        <taxon>Chitinophagales</taxon>
        <taxon>Chitinophagaceae</taxon>
        <taxon>Chitinophaga</taxon>
    </lineage>
</organism>
<protein>
    <submittedName>
        <fullName evidence="1">Uncharacterized protein</fullName>
    </submittedName>
</protein>
<accession>A0ABS5IZI8</accession>
<gene>
    <name evidence="1" type="ORF">KE626_13150</name>
</gene>
<evidence type="ECO:0000313" key="1">
    <source>
        <dbReference type="EMBL" id="MBS0028258.1"/>
    </source>
</evidence>
<keyword evidence="2" id="KW-1185">Reference proteome</keyword>
<sequence>MIKFEKIGVQAIKQGELLMKIRLKKRKAFRLKVNNITLKGVIMSETVRQVRRVKYKVGIRILNSFIPVADLDLSGIDKECKKVKRPFKGRSVNLDVLIQPL</sequence>
<dbReference type="RefSeq" id="WP_211973361.1">
    <property type="nucleotide sequence ID" value="NZ_CBFHAM010000007.1"/>
</dbReference>